<gene>
    <name evidence="1" type="ORF">A33Q_1759</name>
</gene>
<dbReference type="EMBL" id="ALWO02000029">
    <property type="protein sequence ID" value="EOZ97220.1"/>
    <property type="molecule type" value="Genomic_DNA"/>
</dbReference>
<accession>S2DJ17</accession>
<comment type="caution">
    <text evidence="1">The sequence shown here is derived from an EMBL/GenBank/DDBJ whole genome shotgun (WGS) entry which is preliminary data.</text>
</comment>
<organism evidence="1 2">
    <name type="scientific">Indibacter alkaliphilus (strain CCUG 57479 / KCTC 22604 / LW1)</name>
    <dbReference type="NCBI Taxonomy" id="1189612"/>
    <lineage>
        <taxon>Bacteria</taxon>
        <taxon>Pseudomonadati</taxon>
        <taxon>Bacteroidota</taxon>
        <taxon>Cytophagia</taxon>
        <taxon>Cytophagales</taxon>
        <taxon>Cyclobacteriaceae</taxon>
    </lineage>
</organism>
<sequence length="38" mass="4314">MEKIIIEVDQLTAAKWDSVSPIKKKEISIVSPSQFLLQ</sequence>
<name>S2DJ17_INDAL</name>
<proteinExistence type="predicted"/>
<dbReference type="Proteomes" id="UP000006073">
    <property type="component" value="Unassembled WGS sequence"/>
</dbReference>
<keyword evidence="2" id="KW-1185">Reference proteome</keyword>
<protein>
    <submittedName>
        <fullName evidence="1">Uncharacterized protein</fullName>
    </submittedName>
</protein>
<dbReference type="AlphaFoldDB" id="S2DJ17"/>
<dbReference type="STRING" id="1189612.A33Q_1759"/>
<evidence type="ECO:0000313" key="1">
    <source>
        <dbReference type="EMBL" id="EOZ97220.1"/>
    </source>
</evidence>
<evidence type="ECO:0000313" key="2">
    <source>
        <dbReference type="Proteomes" id="UP000006073"/>
    </source>
</evidence>
<reference evidence="1 2" key="1">
    <citation type="journal article" date="2013" name="Genome Announc.">
        <title>Draft Genome Sequence of Indibacter alkaliphilus Strain LW1T, Isolated from Lonar Lake, a Haloalkaline Lake in the Buldana District of Maharashtra, India.</title>
        <authorList>
            <person name="Singh A."/>
            <person name="Kumar Jangir P."/>
            <person name="Sharma R."/>
            <person name="Singh A."/>
            <person name="Kumar Pinnaka A."/>
            <person name="Shivaji S."/>
        </authorList>
    </citation>
    <scope>NUCLEOTIDE SEQUENCE [LARGE SCALE GENOMIC DNA]</scope>
    <source>
        <strain evidence="2">CCUG 57479 / KCTC 22604 / LW1</strain>
    </source>
</reference>